<comment type="caution">
    <text evidence="20">The sequence shown here is derived from an EMBL/GenBank/DDBJ whole genome shotgun (WGS) entry which is preliminary data.</text>
</comment>
<evidence type="ECO:0000256" key="9">
    <source>
        <dbReference type="ARBA" id="ARBA00023002"/>
    </source>
</evidence>
<feature type="domain" description="ACAD9/ACADV-like C-terminal" evidence="19">
    <location>
        <begin position="552"/>
        <end position="671"/>
    </location>
</feature>
<dbReference type="InterPro" id="IPR006089">
    <property type="entry name" value="Acyl-CoA_DH_CS"/>
</dbReference>
<dbReference type="Pfam" id="PF00441">
    <property type="entry name" value="Acyl-CoA_dh_1"/>
    <property type="match status" value="1"/>
</dbReference>
<evidence type="ECO:0000256" key="5">
    <source>
        <dbReference type="ARBA" id="ARBA00022630"/>
    </source>
</evidence>
<evidence type="ECO:0000256" key="11">
    <source>
        <dbReference type="ARBA" id="ARBA00023136"/>
    </source>
</evidence>
<gene>
    <name evidence="20" type="ORF">ODALV1_LOCUS883</name>
</gene>
<evidence type="ECO:0008006" key="22">
    <source>
        <dbReference type="Google" id="ProtNLM"/>
    </source>
</evidence>
<dbReference type="Gene3D" id="1.20.140.10">
    <property type="entry name" value="Butyryl-CoA Dehydrogenase, subunit A, domain 3"/>
    <property type="match status" value="2"/>
</dbReference>
<keyword evidence="8" id="KW-0809">Transit peptide</keyword>
<feature type="domain" description="Acyl-CoA dehydrogenase/oxidase C-terminal" evidence="16">
    <location>
        <begin position="350"/>
        <end position="497"/>
    </location>
</feature>
<dbReference type="InterPro" id="IPR006091">
    <property type="entry name" value="Acyl-CoA_Oxase/DH_mid-dom"/>
</dbReference>
<dbReference type="Pfam" id="PF02770">
    <property type="entry name" value="Acyl-CoA_dh_M"/>
    <property type="match status" value="1"/>
</dbReference>
<evidence type="ECO:0000256" key="12">
    <source>
        <dbReference type="ARBA" id="ARBA00049140"/>
    </source>
</evidence>
<evidence type="ECO:0000313" key="20">
    <source>
        <dbReference type="EMBL" id="CAL8069661.1"/>
    </source>
</evidence>
<evidence type="ECO:0000256" key="7">
    <source>
        <dbReference type="ARBA" id="ARBA00022827"/>
    </source>
</evidence>
<keyword evidence="4" id="KW-0597">Phosphoprotein</keyword>
<feature type="domain" description="Acyl-CoA oxidase/dehydrogenase middle" evidence="17">
    <location>
        <begin position="237"/>
        <end position="338"/>
    </location>
</feature>
<dbReference type="PROSITE" id="PS00073">
    <property type="entry name" value="ACYL_COA_DH_2"/>
    <property type="match status" value="1"/>
</dbReference>
<feature type="domain" description="Acyl-CoA dehydrogenase/oxidase N-terminal" evidence="18">
    <location>
        <begin position="133"/>
        <end position="233"/>
    </location>
</feature>
<evidence type="ECO:0000256" key="3">
    <source>
        <dbReference type="ARBA" id="ARBA00009347"/>
    </source>
</evidence>
<feature type="region of interest" description="Disordered" evidence="15">
    <location>
        <begin position="55"/>
        <end position="91"/>
    </location>
</feature>
<evidence type="ECO:0000256" key="2">
    <source>
        <dbReference type="ARBA" id="ARBA00004637"/>
    </source>
</evidence>
<dbReference type="EMBL" id="CAXLJM020000004">
    <property type="protein sequence ID" value="CAL8069661.1"/>
    <property type="molecule type" value="Genomic_DNA"/>
</dbReference>
<dbReference type="SUPFAM" id="SSF47203">
    <property type="entry name" value="Acyl-CoA dehydrogenase C-terminal domain-like"/>
    <property type="match status" value="2"/>
</dbReference>
<dbReference type="InterPro" id="IPR013786">
    <property type="entry name" value="AcylCoA_DH/ox_N"/>
</dbReference>
<keyword evidence="5 14" id="KW-0285">Flavoprotein</keyword>
<dbReference type="SUPFAM" id="SSF56645">
    <property type="entry name" value="Acyl-CoA dehydrogenase NM domain-like"/>
    <property type="match status" value="1"/>
</dbReference>
<name>A0ABP1PQX5_9HEXA</name>
<comment type="cofactor">
    <cofactor evidence="1 14">
        <name>FAD</name>
        <dbReference type="ChEBI" id="CHEBI:57692"/>
    </cofactor>
</comment>
<dbReference type="InterPro" id="IPR046373">
    <property type="entry name" value="Acyl-CoA_Oxase/DH_mid-dom_sf"/>
</dbReference>
<dbReference type="InterPro" id="IPR009100">
    <property type="entry name" value="AcylCoA_DH/oxidase_NM_dom_sf"/>
</dbReference>
<keyword evidence="10" id="KW-0496">Mitochondrion</keyword>
<evidence type="ECO:0000259" key="19">
    <source>
        <dbReference type="Pfam" id="PF21343"/>
    </source>
</evidence>
<protein>
    <recommendedName>
        <fullName evidence="22">Acyl-CoA dehydrogenase family member 9, mitochondrial</fullName>
    </recommendedName>
</protein>
<evidence type="ECO:0000256" key="10">
    <source>
        <dbReference type="ARBA" id="ARBA00023128"/>
    </source>
</evidence>
<comment type="catalytic activity">
    <reaction evidence="13">
        <text>octadecanoyl-CoA + oxidized [electron-transfer flavoprotein] + H(+) = (2E)-octadecenoyl-CoA + reduced [electron-transfer flavoprotein]</text>
        <dbReference type="Rhea" id="RHEA:47240"/>
        <dbReference type="Rhea" id="RHEA-COMP:10685"/>
        <dbReference type="Rhea" id="RHEA-COMP:10686"/>
        <dbReference type="ChEBI" id="CHEBI:15378"/>
        <dbReference type="ChEBI" id="CHEBI:57394"/>
        <dbReference type="ChEBI" id="CHEBI:57692"/>
        <dbReference type="ChEBI" id="CHEBI:58307"/>
        <dbReference type="ChEBI" id="CHEBI:71412"/>
    </reaction>
    <physiologicalReaction direction="left-to-right" evidence="13">
        <dbReference type="Rhea" id="RHEA:47241"/>
    </physiologicalReaction>
</comment>
<accession>A0ABP1PQX5</accession>
<evidence type="ECO:0000256" key="1">
    <source>
        <dbReference type="ARBA" id="ARBA00001974"/>
    </source>
</evidence>
<dbReference type="Gene3D" id="1.10.540.10">
    <property type="entry name" value="Acyl-CoA dehydrogenase/oxidase, N-terminal domain"/>
    <property type="match status" value="1"/>
</dbReference>
<evidence type="ECO:0000256" key="8">
    <source>
        <dbReference type="ARBA" id="ARBA00022946"/>
    </source>
</evidence>
<dbReference type="PROSITE" id="PS00072">
    <property type="entry name" value="ACYL_COA_DH_1"/>
    <property type="match status" value="1"/>
</dbReference>
<organism evidence="20 21">
    <name type="scientific">Orchesella dallaii</name>
    <dbReference type="NCBI Taxonomy" id="48710"/>
    <lineage>
        <taxon>Eukaryota</taxon>
        <taxon>Metazoa</taxon>
        <taxon>Ecdysozoa</taxon>
        <taxon>Arthropoda</taxon>
        <taxon>Hexapoda</taxon>
        <taxon>Collembola</taxon>
        <taxon>Entomobryomorpha</taxon>
        <taxon>Entomobryoidea</taxon>
        <taxon>Orchesellidae</taxon>
        <taxon>Orchesellinae</taxon>
        <taxon>Orchesella</taxon>
    </lineage>
</organism>
<dbReference type="InterPro" id="IPR037069">
    <property type="entry name" value="AcylCoA_DH/ox_N_sf"/>
</dbReference>
<comment type="catalytic activity">
    <reaction evidence="12">
        <text>eicosanoyl-CoA + oxidized [electron-transfer flavoprotein] + H(+) = (2E)-eicosenoyl-CoA + reduced [electron-transfer flavoprotein]</text>
        <dbReference type="Rhea" id="RHEA:47236"/>
        <dbReference type="Rhea" id="RHEA-COMP:10685"/>
        <dbReference type="Rhea" id="RHEA-COMP:10686"/>
        <dbReference type="ChEBI" id="CHEBI:15378"/>
        <dbReference type="ChEBI" id="CHEBI:57380"/>
        <dbReference type="ChEBI" id="CHEBI:57692"/>
        <dbReference type="ChEBI" id="CHEBI:58307"/>
        <dbReference type="ChEBI" id="CHEBI:74691"/>
    </reaction>
    <physiologicalReaction direction="left-to-right" evidence="12">
        <dbReference type="Rhea" id="RHEA:47237"/>
    </physiologicalReaction>
</comment>
<evidence type="ECO:0000256" key="15">
    <source>
        <dbReference type="SAM" id="MobiDB-lite"/>
    </source>
</evidence>
<dbReference type="Gene3D" id="2.40.110.10">
    <property type="entry name" value="Butyryl-CoA Dehydrogenase, subunit A, domain 2"/>
    <property type="match status" value="1"/>
</dbReference>
<reference evidence="20 21" key="1">
    <citation type="submission" date="2024-08" db="EMBL/GenBank/DDBJ databases">
        <authorList>
            <person name="Cucini C."/>
            <person name="Frati F."/>
        </authorList>
    </citation>
    <scope>NUCLEOTIDE SEQUENCE [LARGE SCALE GENOMIC DNA]</scope>
</reference>
<evidence type="ECO:0000259" key="16">
    <source>
        <dbReference type="Pfam" id="PF00441"/>
    </source>
</evidence>
<dbReference type="PANTHER" id="PTHR43884">
    <property type="entry name" value="ACYL-COA DEHYDROGENASE"/>
    <property type="match status" value="1"/>
</dbReference>
<evidence type="ECO:0000259" key="18">
    <source>
        <dbReference type="Pfam" id="PF02771"/>
    </source>
</evidence>
<dbReference type="Proteomes" id="UP001642540">
    <property type="component" value="Unassembled WGS sequence"/>
</dbReference>
<comment type="similarity">
    <text evidence="3 14">Belongs to the acyl-CoA dehydrogenase family.</text>
</comment>
<evidence type="ECO:0000256" key="13">
    <source>
        <dbReference type="ARBA" id="ARBA00049224"/>
    </source>
</evidence>
<dbReference type="Pfam" id="PF02771">
    <property type="entry name" value="Acyl-CoA_dh_N"/>
    <property type="match status" value="1"/>
</dbReference>
<evidence type="ECO:0000256" key="6">
    <source>
        <dbReference type="ARBA" id="ARBA00022792"/>
    </source>
</evidence>
<dbReference type="InterPro" id="IPR036250">
    <property type="entry name" value="AcylCo_DH-like_C"/>
</dbReference>
<keyword evidence="9 14" id="KW-0560">Oxidoreductase</keyword>
<dbReference type="Pfam" id="PF21343">
    <property type="entry name" value="ACAD9-ACADV_C"/>
    <property type="match status" value="1"/>
</dbReference>
<feature type="compositionally biased region" description="Basic and acidic residues" evidence="15">
    <location>
        <begin position="68"/>
        <end position="91"/>
    </location>
</feature>
<sequence length="682" mass="75848">MVRLPKRLLLNFIGIAMLSKLSTATRILGRVNVSPSTLARRRPWILPYLSSISSNSSKLENQSAPLSTKDDGLEETREKSREAQIKEPPSDLKKYKTSFGKDIFLGKFDLDLFEFPEVLEKERHETLHEMLVPIERFFSEEVDSKQIDLDAKIPDKVLQGLKELGLYGQQVPTEYGGLGLNATEYARLQEIISLDGSVAVTLAAHQTIGYKGLLLYGTEEQKQKYLPKLASGEMVAAFALTEPSSGSDAASIQTRAKLSQDGKHWIMNGGKIWISNGGTADFFTVFANTSDENAPVKSSRSISAFMVERKFGGVTNGKPEDKHGIRGSNTAEVHFDNVKIPAENILGEEGDGFKIAMNILNSGRFSMGSAGAGGLKKLMSIAAEHAISRKQFGKYLSEFGLIKDKFVKMAADIYVMEAMAYTTAGLIDGGKYEDCAQEAAMVKVYSSEATYRCTNECLQILGGMGYMRDYPIERALRDSRIMSIFEGTNEILRLLVALNGCKHAGQGLRDMVKQLRNPFQFPNLVWKKAFERRRHANDNPKLDLKLSRFLHPSLEAASESLEYSVLRLQFGTEMLLQAHGKNILDEQLMLQRIADIAIDIYAMTCALSRASRAYCIGLPNAQHEVHLAEYFCIGALHRVKHNMECILGGPGTNGDELSKAIADQIFKHKGYFPEHPLNKTFW</sequence>
<dbReference type="InterPro" id="IPR009075">
    <property type="entry name" value="AcylCo_DH/oxidase_C"/>
</dbReference>
<comment type="subcellular location">
    <subcellularLocation>
        <location evidence="2">Mitochondrion inner membrane</location>
        <topology evidence="2">Peripheral membrane protein</topology>
    </subcellularLocation>
</comment>
<dbReference type="PANTHER" id="PTHR43884:SF9">
    <property type="entry name" value="COMPLEX I ASSEMBLY FACTOR ACAD9, MITOCHONDRIAL"/>
    <property type="match status" value="1"/>
</dbReference>
<evidence type="ECO:0000259" key="17">
    <source>
        <dbReference type="Pfam" id="PF02770"/>
    </source>
</evidence>
<keyword evidence="6" id="KW-0999">Mitochondrion inner membrane</keyword>
<evidence type="ECO:0000256" key="14">
    <source>
        <dbReference type="RuleBase" id="RU362125"/>
    </source>
</evidence>
<proteinExistence type="inferred from homology"/>
<keyword evidence="11" id="KW-0472">Membrane</keyword>
<dbReference type="InterPro" id="IPR049448">
    <property type="entry name" value="ACAD9/ACADV-like_C"/>
</dbReference>
<keyword evidence="21" id="KW-1185">Reference proteome</keyword>
<keyword evidence="7 14" id="KW-0274">FAD</keyword>
<evidence type="ECO:0000313" key="21">
    <source>
        <dbReference type="Proteomes" id="UP001642540"/>
    </source>
</evidence>
<evidence type="ECO:0000256" key="4">
    <source>
        <dbReference type="ARBA" id="ARBA00022553"/>
    </source>
</evidence>